<proteinExistence type="predicted"/>
<evidence type="ECO:0000256" key="1">
    <source>
        <dbReference type="SAM" id="MobiDB-lite"/>
    </source>
</evidence>
<dbReference type="PANTHER" id="PTHR31257">
    <property type="entry name" value="RICIN B-LIKE LECTIN EULS3"/>
    <property type="match status" value="1"/>
</dbReference>
<keyword evidence="3" id="KW-1185">Reference proteome</keyword>
<reference evidence="2" key="3">
    <citation type="journal article" date="2017" name="Nature">
        <title>Genome sequence of the progenitor of the wheat D genome Aegilops tauschii.</title>
        <authorList>
            <person name="Luo M.C."/>
            <person name="Gu Y.Q."/>
            <person name="Puiu D."/>
            <person name="Wang H."/>
            <person name="Twardziok S.O."/>
            <person name="Deal K.R."/>
            <person name="Huo N."/>
            <person name="Zhu T."/>
            <person name="Wang L."/>
            <person name="Wang Y."/>
            <person name="McGuire P.E."/>
            <person name="Liu S."/>
            <person name="Long H."/>
            <person name="Ramasamy R.K."/>
            <person name="Rodriguez J.C."/>
            <person name="Van S.L."/>
            <person name="Yuan L."/>
            <person name="Wang Z."/>
            <person name="Xia Z."/>
            <person name="Xiao L."/>
            <person name="Anderson O.D."/>
            <person name="Ouyang S."/>
            <person name="Liang Y."/>
            <person name="Zimin A.V."/>
            <person name="Pertea G."/>
            <person name="Qi P."/>
            <person name="Bennetzen J.L."/>
            <person name="Dai X."/>
            <person name="Dawson M.W."/>
            <person name="Muller H.G."/>
            <person name="Kugler K."/>
            <person name="Rivarola-Duarte L."/>
            <person name="Spannagl M."/>
            <person name="Mayer K.F.X."/>
            <person name="Lu F.H."/>
            <person name="Bevan M.W."/>
            <person name="Leroy P."/>
            <person name="Li P."/>
            <person name="You F.M."/>
            <person name="Sun Q."/>
            <person name="Liu Z."/>
            <person name="Lyons E."/>
            <person name="Wicker T."/>
            <person name="Salzberg S.L."/>
            <person name="Devos K.M."/>
            <person name="Dvorak J."/>
        </authorList>
    </citation>
    <scope>NUCLEOTIDE SEQUENCE [LARGE SCALE GENOMIC DNA]</scope>
    <source>
        <strain evidence="2">cv. AL8/78</strain>
    </source>
</reference>
<name>A0A453AN69_AEGTS</name>
<dbReference type="InterPro" id="IPR040249">
    <property type="entry name" value="Ricin_B-like_lectin_EULS3-like"/>
</dbReference>
<sequence>SDRHEEHSLALCPLNVHNVRAQEAQPAPAAAGRCRLPDRVAADDAAARADVQDLLPRRRGLLPHHPPRRRRPRPNQPPRRAPGTYIYAYLLSRTYVRTYHISLCVHACVWVQHWYKDMRHSTRVSDAEGHPAFALVNKATGLAVKHSLG</sequence>
<feature type="compositionally biased region" description="Basic residues" evidence="1">
    <location>
        <begin position="57"/>
        <end position="73"/>
    </location>
</feature>
<dbReference type="PANTHER" id="PTHR31257:SF21">
    <property type="entry name" value="OS07G0683600 PROTEIN"/>
    <property type="match status" value="1"/>
</dbReference>
<dbReference type="EnsemblPlants" id="AET2Gv20204200.16">
    <property type="protein sequence ID" value="AET2Gv20204200.16"/>
    <property type="gene ID" value="AET2Gv20204200"/>
</dbReference>
<protein>
    <submittedName>
        <fullName evidence="2">Uncharacterized protein</fullName>
    </submittedName>
</protein>
<dbReference type="AlphaFoldDB" id="A0A453AN69"/>
<organism evidence="2 3">
    <name type="scientific">Aegilops tauschii subsp. strangulata</name>
    <name type="common">Goatgrass</name>
    <dbReference type="NCBI Taxonomy" id="200361"/>
    <lineage>
        <taxon>Eukaryota</taxon>
        <taxon>Viridiplantae</taxon>
        <taxon>Streptophyta</taxon>
        <taxon>Embryophyta</taxon>
        <taxon>Tracheophyta</taxon>
        <taxon>Spermatophyta</taxon>
        <taxon>Magnoliopsida</taxon>
        <taxon>Liliopsida</taxon>
        <taxon>Poales</taxon>
        <taxon>Poaceae</taxon>
        <taxon>BOP clade</taxon>
        <taxon>Pooideae</taxon>
        <taxon>Triticodae</taxon>
        <taxon>Triticeae</taxon>
        <taxon>Triticinae</taxon>
        <taxon>Aegilops</taxon>
    </lineage>
</organism>
<evidence type="ECO:0000313" key="3">
    <source>
        <dbReference type="Proteomes" id="UP000015105"/>
    </source>
</evidence>
<dbReference type="Proteomes" id="UP000015105">
    <property type="component" value="Chromosome 2D"/>
</dbReference>
<dbReference type="Gramene" id="AET2Gv20204200.16">
    <property type="protein sequence ID" value="AET2Gv20204200.16"/>
    <property type="gene ID" value="AET2Gv20204200"/>
</dbReference>
<evidence type="ECO:0000313" key="2">
    <source>
        <dbReference type="EnsemblPlants" id="AET2Gv20204200.16"/>
    </source>
</evidence>
<reference evidence="2" key="5">
    <citation type="journal article" date="2021" name="G3 (Bethesda)">
        <title>Aegilops tauschii genome assembly Aet v5.0 features greater sequence contiguity and improved annotation.</title>
        <authorList>
            <person name="Wang L."/>
            <person name="Zhu T."/>
            <person name="Rodriguez J.C."/>
            <person name="Deal K.R."/>
            <person name="Dubcovsky J."/>
            <person name="McGuire P.E."/>
            <person name="Lux T."/>
            <person name="Spannagl M."/>
            <person name="Mayer K.F.X."/>
            <person name="Baldrich P."/>
            <person name="Meyers B.C."/>
            <person name="Huo N."/>
            <person name="Gu Y.Q."/>
            <person name="Zhou H."/>
            <person name="Devos K.M."/>
            <person name="Bennetzen J.L."/>
            <person name="Unver T."/>
            <person name="Budak H."/>
            <person name="Gulick P.J."/>
            <person name="Galiba G."/>
            <person name="Kalapos B."/>
            <person name="Nelson D.R."/>
            <person name="Li P."/>
            <person name="You F.M."/>
            <person name="Luo M.C."/>
            <person name="Dvorak J."/>
        </authorList>
    </citation>
    <scope>NUCLEOTIDE SEQUENCE [LARGE SCALE GENOMIC DNA]</scope>
    <source>
        <strain evidence="2">cv. AL8/78</strain>
    </source>
</reference>
<reference evidence="2" key="4">
    <citation type="submission" date="2019-03" db="UniProtKB">
        <authorList>
            <consortium name="EnsemblPlants"/>
        </authorList>
    </citation>
    <scope>IDENTIFICATION</scope>
</reference>
<accession>A0A453AN69</accession>
<reference evidence="3" key="2">
    <citation type="journal article" date="2017" name="Nat. Plants">
        <title>The Aegilops tauschii genome reveals multiple impacts of transposons.</title>
        <authorList>
            <person name="Zhao G."/>
            <person name="Zou C."/>
            <person name="Li K."/>
            <person name="Wang K."/>
            <person name="Li T."/>
            <person name="Gao L."/>
            <person name="Zhang X."/>
            <person name="Wang H."/>
            <person name="Yang Z."/>
            <person name="Liu X."/>
            <person name="Jiang W."/>
            <person name="Mao L."/>
            <person name="Kong X."/>
            <person name="Jiao Y."/>
            <person name="Jia J."/>
        </authorList>
    </citation>
    <scope>NUCLEOTIDE SEQUENCE [LARGE SCALE GENOMIC DNA]</scope>
    <source>
        <strain evidence="3">cv. AL8/78</strain>
    </source>
</reference>
<reference evidence="3" key="1">
    <citation type="journal article" date="2014" name="Science">
        <title>Ancient hybridizations among the ancestral genomes of bread wheat.</title>
        <authorList>
            <consortium name="International Wheat Genome Sequencing Consortium,"/>
            <person name="Marcussen T."/>
            <person name="Sandve S.R."/>
            <person name="Heier L."/>
            <person name="Spannagl M."/>
            <person name="Pfeifer M."/>
            <person name="Jakobsen K.S."/>
            <person name="Wulff B.B."/>
            <person name="Steuernagel B."/>
            <person name="Mayer K.F."/>
            <person name="Olsen O.A."/>
        </authorList>
    </citation>
    <scope>NUCLEOTIDE SEQUENCE [LARGE SCALE GENOMIC DNA]</scope>
    <source>
        <strain evidence="3">cv. AL8/78</strain>
    </source>
</reference>
<feature type="region of interest" description="Disordered" evidence="1">
    <location>
        <begin position="45"/>
        <end position="81"/>
    </location>
</feature>